<dbReference type="SMART" id="SM00829">
    <property type="entry name" value="PKS_ER"/>
    <property type="match status" value="1"/>
</dbReference>
<dbReference type="GO" id="GO:0016651">
    <property type="term" value="F:oxidoreductase activity, acting on NAD(P)H"/>
    <property type="evidence" value="ECO:0007669"/>
    <property type="project" value="TreeGrafter"/>
</dbReference>
<evidence type="ECO:0000259" key="3">
    <source>
        <dbReference type="SMART" id="SM00829"/>
    </source>
</evidence>
<name>A0A6J5BI22_9BURK</name>
<organism evidence="4 5">
    <name type="scientific">Paraburkholderia phenoliruptrix</name>
    <dbReference type="NCBI Taxonomy" id="252970"/>
    <lineage>
        <taxon>Bacteria</taxon>
        <taxon>Pseudomonadati</taxon>
        <taxon>Pseudomonadota</taxon>
        <taxon>Betaproteobacteria</taxon>
        <taxon>Burkholderiales</taxon>
        <taxon>Burkholderiaceae</taxon>
        <taxon>Paraburkholderia</taxon>
    </lineage>
</organism>
<dbReference type="Proteomes" id="UP000494249">
    <property type="component" value="Unassembled WGS sequence"/>
</dbReference>
<evidence type="ECO:0000256" key="1">
    <source>
        <dbReference type="ARBA" id="ARBA00022857"/>
    </source>
</evidence>
<dbReference type="InterPro" id="IPR020843">
    <property type="entry name" value="ER"/>
</dbReference>
<evidence type="ECO:0000256" key="2">
    <source>
        <dbReference type="ARBA" id="ARBA00023002"/>
    </source>
</evidence>
<dbReference type="RefSeq" id="WP_051224833.1">
    <property type="nucleotide sequence ID" value="NZ_CADFGL010000017.1"/>
</dbReference>
<protein>
    <recommendedName>
        <fullName evidence="3">Enoyl reductase (ER) domain-containing protein</fullName>
    </recommendedName>
</protein>
<dbReference type="Gene3D" id="3.90.180.10">
    <property type="entry name" value="Medium-chain alcohol dehydrogenases, catalytic domain"/>
    <property type="match status" value="1"/>
</dbReference>
<dbReference type="InterPro" id="IPR013149">
    <property type="entry name" value="ADH-like_C"/>
</dbReference>
<reference evidence="4 5" key="1">
    <citation type="submission" date="2020-04" db="EMBL/GenBank/DDBJ databases">
        <authorList>
            <person name="De Canck E."/>
        </authorList>
    </citation>
    <scope>NUCLEOTIDE SEQUENCE [LARGE SCALE GENOMIC DNA]</scope>
    <source>
        <strain evidence="4 5">LMG 22037</strain>
    </source>
</reference>
<feature type="domain" description="Enoyl reductase (ER)" evidence="3">
    <location>
        <begin position="11"/>
        <end position="328"/>
    </location>
</feature>
<dbReference type="SUPFAM" id="SSF50129">
    <property type="entry name" value="GroES-like"/>
    <property type="match status" value="1"/>
</dbReference>
<sequence length="332" mass="34109">MKAHVYRRNGEPTEVLGFEDIAAPAQPGPNEVTVRITKRMVHPIDDLMVRGYIPSPIPAEGTVPGGDGVGVVEQVGADVDPGTGIKPGQRVMLFPAHGTWSERVIAPAMAVIPVPDDVSDTTACQIAINGITAIVLMRAALAASGGAPLLVTAAGSGVGRNVIALAQMRGAKAIALVRSDTGAAILAPSVPGVAVVSSEHDGWAAKVTAAGGQAPAVAIDPIGGEMTAQILNVLADGGTLLTYGGLDPRPSAISTTPLTVRQLTLRGLNAYGWLASTPAQRASDIADLFELARRAPQNFAEYREFAFTQATEALAAVHATPRRGATILTSET</sequence>
<proteinExistence type="predicted"/>
<dbReference type="AlphaFoldDB" id="A0A6J5BI22"/>
<dbReference type="SUPFAM" id="SSF51735">
    <property type="entry name" value="NAD(P)-binding Rossmann-fold domains"/>
    <property type="match status" value="1"/>
</dbReference>
<evidence type="ECO:0000313" key="4">
    <source>
        <dbReference type="EMBL" id="CAB3706386.1"/>
    </source>
</evidence>
<gene>
    <name evidence="4" type="ORF">LMG22037_03795</name>
</gene>
<dbReference type="InterPro" id="IPR011032">
    <property type="entry name" value="GroES-like_sf"/>
</dbReference>
<dbReference type="EMBL" id="CADIKB010000019">
    <property type="protein sequence ID" value="CAB3706386.1"/>
    <property type="molecule type" value="Genomic_DNA"/>
</dbReference>
<evidence type="ECO:0000313" key="5">
    <source>
        <dbReference type="Proteomes" id="UP000494249"/>
    </source>
</evidence>
<dbReference type="PANTHER" id="PTHR48106:SF2">
    <property type="entry name" value="ZN2+-BINDING DEHYDROGENASE"/>
    <property type="match status" value="1"/>
</dbReference>
<keyword evidence="1" id="KW-0521">NADP</keyword>
<dbReference type="InterPro" id="IPR036291">
    <property type="entry name" value="NAD(P)-bd_dom_sf"/>
</dbReference>
<dbReference type="Pfam" id="PF00107">
    <property type="entry name" value="ADH_zinc_N"/>
    <property type="match status" value="1"/>
</dbReference>
<dbReference type="Gene3D" id="3.40.50.720">
    <property type="entry name" value="NAD(P)-binding Rossmann-like Domain"/>
    <property type="match status" value="1"/>
</dbReference>
<dbReference type="Pfam" id="PF08240">
    <property type="entry name" value="ADH_N"/>
    <property type="match status" value="1"/>
</dbReference>
<accession>A0A6J5BI22</accession>
<dbReference type="GO" id="GO:0070402">
    <property type="term" value="F:NADPH binding"/>
    <property type="evidence" value="ECO:0007669"/>
    <property type="project" value="TreeGrafter"/>
</dbReference>
<dbReference type="PANTHER" id="PTHR48106">
    <property type="entry name" value="QUINONE OXIDOREDUCTASE PIG3-RELATED"/>
    <property type="match status" value="1"/>
</dbReference>
<keyword evidence="2" id="KW-0560">Oxidoreductase</keyword>
<dbReference type="InterPro" id="IPR013154">
    <property type="entry name" value="ADH-like_N"/>
</dbReference>